<gene>
    <name evidence="4" type="primary">RvY_06367-1</name>
    <name evidence="4" type="synonym">RvY_06367.1</name>
    <name evidence="4" type="ORF">RvY_06367</name>
</gene>
<organism evidence="4 5">
    <name type="scientific">Ramazzottius varieornatus</name>
    <name type="common">Water bear</name>
    <name type="synonym">Tardigrade</name>
    <dbReference type="NCBI Taxonomy" id="947166"/>
    <lineage>
        <taxon>Eukaryota</taxon>
        <taxon>Metazoa</taxon>
        <taxon>Ecdysozoa</taxon>
        <taxon>Tardigrada</taxon>
        <taxon>Eutardigrada</taxon>
        <taxon>Parachela</taxon>
        <taxon>Hypsibioidea</taxon>
        <taxon>Ramazzottiidae</taxon>
        <taxon>Ramazzottius</taxon>
    </lineage>
</organism>
<dbReference type="InterPro" id="IPR050863">
    <property type="entry name" value="CenT-Element_Derived"/>
</dbReference>
<dbReference type="InterPro" id="IPR006600">
    <property type="entry name" value="HTH_CenpB_DNA-bd_dom"/>
</dbReference>
<keyword evidence="5" id="KW-1185">Reference proteome</keyword>
<comment type="caution">
    <text evidence="4">The sequence shown here is derived from an EMBL/GenBank/DDBJ whole genome shotgun (WGS) entry which is preliminary data.</text>
</comment>
<feature type="domain" description="HTH CENPB-type" evidence="3">
    <location>
        <begin position="37"/>
        <end position="108"/>
    </location>
</feature>
<dbReference type="PANTHER" id="PTHR19303">
    <property type="entry name" value="TRANSPOSON"/>
    <property type="match status" value="1"/>
</dbReference>
<comment type="subcellular location">
    <subcellularLocation>
        <location evidence="1">Nucleus</location>
    </subcellularLocation>
</comment>
<evidence type="ECO:0000256" key="1">
    <source>
        <dbReference type="ARBA" id="ARBA00004123"/>
    </source>
</evidence>
<keyword evidence="2" id="KW-0238">DNA-binding</keyword>
<name>A0A1D1V727_RAMVA</name>
<protein>
    <recommendedName>
        <fullName evidence="3">HTH CENPB-type domain-containing protein</fullName>
    </recommendedName>
</protein>
<evidence type="ECO:0000259" key="3">
    <source>
        <dbReference type="PROSITE" id="PS51253"/>
    </source>
</evidence>
<proteinExistence type="predicted"/>
<dbReference type="GO" id="GO:0005634">
    <property type="term" value="C:nucleus"/>
    <property type="evidence" value="ECO:0007669"/>
    <property type="project" value="UniProtKB-SubCell"/>
</dbReference>
<evidence type="ECO:0000313" key="4">
    <source>
        <dbReference type="EMBL" id="GAU94633.1"/>
    </source>
</evidence>
<dbReference type="Gene3D" id="1.10.10.60">
    <property type="entry name" value="Homeodomain-like"/>
    <property type="match status" value="1"/>
</dbReference>
<evidence type="ECO:0000313" key="5">
    <source>
        <dbReference type="Proteomes" id="UP000186922"/>
    </source>
</evidence>
<dbReference type="InterPro" id="IPR004875">
    <property type="entry name" value="DDE_SF_endonuclease_dom"/>
</dbReference>
<reference evidence="4 5" key="1">
    <citation type="journal article" date="2016" name="Nat. Commun.">
        <title>Extremotolerant tardigrade genome and improved radiotolerance of human cultured cells by tardigrade-unique protein.</title>
        <authorList>
            <person name="Hashimoto T."/>
            <person name="Horikawa D.D."/>
            <person name="Saito Y."/>
            <person name="Kuwahara H."/>
            <person name="Kozuka-Hata H."/>
            <person name="Shin-I T."/>
            <person name="Minakuchi Y."/>
            <person name="Ohishi K."/>
            <person name="Motoyama A."/>
            <person name="Aizu T."/>
            <person name="Enomoto A."/>
            <person name="Kondo K."/>
            <person name="Tanaka S."/>
            <person name="Hara Y."/>
            <person name="Koshikawa S."/>
            <person name="Sagara H."/>
            <person name="Miura T."/>
            <person name="Yokobori S."/>
            <person name="Miyagawa K."/>
            <person name="Suzuki Y."/>
            <person name="Kubo T."/>
            <person name="Oyama M."/>
            <person name="Kohara Y."/>
            <person name="Fujiyama A."/>
            <person name="Arakawa K."/>
            <person name="Katayama T."/>
            <person name="Toyoda A."/>
            <person name="Kunieda T."/>
        </authorList>
    </citation>
    <scope>NUCLEOTIDE SEQUENCE [LARGE SCALE GENOMIC DNA]</scope>
    <source>
        <strain evidence="4 5">YOKOZUNA-1</strain>
    </source>
</reference>
<dbReference type="EMBL" id="BDGG01000002">
    <property type="protein sequence ID" value="GAU94633.1"/>
    <property type="molecule type" value="Genomic_DNA"/>
</dbReference>
<accession>A0A1D1V727</accession>
<dbReference type="AlphaFoldDB" id="A0A1D1V727"/>
<dbReference type="PANTHER" id="PTHR19303:SF73">
    <property type="entry name" value="PROTEIN PDC2"/>
    <property type="match status" value="1"/>
</dbReference>
<evidence type="ECO:0000256" key="2">
    <source>
        <dbReference type="ARBA" id="ARBA00023125"/>
    </source>
</evidence>
<dbReference type="Proteomes" id="UP000186922">
    <property type="component" value="Unassembled WGS sequence"/>
</dbReference>
<dbReference type="InterPro" id="IPR009057">
    <property type="entry name" value="Homeodomain-like_sf"/>
</dbReference>
<dbReference type="GO" id="GO:0003677">
    <property type="term" value="F:DNA binding"/>
    <property type="evidence" value="ECO:0007669"/>
    <property type="project" value="UniProtKB-KW"/>
</dbReference>
<dbReference type="PROSITE" id="PS51253">
    <property type="entry name" value="HTH_CENPB"/>
    <property type="match status" value="1"/>
</dbReference>
<dbReference type="Pfam" id="PF03221">
    <property type="entry name" value="HTH_Tnp_Tc5"/>
    <property type="match status" value="1"/>
</dbReference>
<dbReference type="STRING" id="947166.A0A1D1V727"/>
<dbReference type="Pfam" id="PF03184">
    <property type="entry name" value="DDE_1"/>
    <property type="match status" value="1"/>
</dbReference>
<sequence length="295" mass="33754">MATQMEVNTAGRARKRLTLKDKKEILRLYPKKDDKAPKKIIPIRKFEEVEKALLKFVEDCHARDMPLSRNDLKQEALDIAQRLQIKGFTGSNGWVHKSMKRYDLGSVVLHSEEASASQDVADSWISNDIPTIIQSYKNEDIFNCDETGTQYRALPKKTLTKKGQKKKGGKVNKERLAAGKKLPPPPIIGNSKKPRIFTKAKLDIQKAGFSWYANSTAWMKTGIFEEWLTNLNNSMKAQKRKILLRLDNFSAHRVDSKSNVRLVFLPPNLTSKVQPLDKGIIASYKKYEQRFKAEH</sequence>
<dbReference type="OrthoDB" id="9909311at2759"/>
<dbReference type="SUPFAM" id="SSF46689">
    <property type="entry name" value="Homeodomain-like"/>
    <property type="match status" value="1"/>
</dbReference>
<dbReference type="SMART" id="SM00674">
    <property type="entry name" value="CENPB"/>
    <property type="match status" value="1"/>
</dbReference>